<protein>
    <submittedName>
        <fullName evidence="5">Fe-S cluster assembly ATPase SufC</fullName>
    </submittedName>
</protein>
<dbReference type="Gene3D" id="3.40.50.300">
    <property type="entry name" value="P-loop containing nucleotide triphosphate hydrolases"/>
    <property type="match status" value="1"/>
</dbReference>
<keyword evidence="2" id="KW-0547">Nucleotide-binding</keyword>
<evidence type="ECO:0000256" key="2">
    <source>
        <dbReference type="ARBA" id="ARBA00022741"/>
    </source>
</evidence>
<dbReference type="InterPro" id="IPR027417">
    <property type="entry name" value="P-loop_NTPase"/>
</dbReference>
<dbReference type="Proteomes" id="UP001623661">
    <property type="component" value="Unassembled WGS sequence"/>
</dbReference>
<proteinExistence type="inferred from homology"/>
<dbReference type="PROSITE" id="PS00211">
    <property type="entry name" value="ABC_TRANSPORTER_1"/>
    <property type="match status" value="1"/>
</dbReference>
<evidence type="ECO:0000313" key="5">
    <source>
        <dbReference type="EMBL" id="MFL0269119.1"/>
    </source>
</evidence>
<dbReference type="PANTHER" id="PTHR43204:SF1">
    <property type="entry name" value="ABC TRANSPORTER I FAMILY MEMBER 6, CHLOROPLASTIC"/>
    <property type="match status" value="1"/>
</dbReference>
<dbReference type="PROSITE" id="PS50893">
    <property type="entry name" value="ABC_TRANSPORTER_2"/>
    <property type="match status" value="1"/>
</dbReference>
<dbReference type="CDD" id="cd03217">
    <property type="entry name" value="ABC_FeS_Assembly"/>
    <property type="match status" value="1"/>
</dbReference>
<gene>
    <name evidence="5" type="primary">sufC</name>
    <name evidence="5" type="ORF">ACJDUH_13555</name>
</gene>
<evidence type="ECO:0000259" key="4">
    <source>
        <dbReference type="PROSITE" id="PS50893"/>
    </source>
</evidence>
<dbReference type="SUPFAM" id="SSF52540">
    <property type="entry name" value="P-loop containing nucleoside triphosphate hydrolases"/>
    <property type="match status" value="1"/>
</dbReference>
<reference evidence="5 6" key="1">
    <citation type="submission" date="2024-11" db="EMBL/GenBank/DDBJ databases">
        <authorList>
            <person name="Heng Y.C."/>
            <person name="Lim A.C.H."/>
            <person name="Lee J.K.Y."/>
            <person name="Kittelmann S."/>
        </authorList>
    </citation>
    <scope>NUCLEOTIDE SEQUENCE [LARGE SCALE GENOMIC DNA]</scope>
    <source>
        <strain evidence="5 6">WILCCON 0202</strain>
    </source>
</reference>
<keyword evidence="3" id="KW-0067">ATP-binding</keyword>
<evidence type="ECO:0000256" key="1">
    <source>
        <dbReference type="ARBA" id="ARBA00006216"/>
    </source>
</evidence>
<sequence>MEEKLLKIENLKTEIEGKEILKGLNLEIKKGEVHVIMGPNGAGKSTLANTLMGHPKYKITDGKILFENEEINELKADERAKKGIFLSFQYPEEIPGVTVENFLRTAKMAVTGKPLKILSFKRALKEKMELLEMKEEYAERYLNLGFSGGEKKKNEILQMAILEPKLAILDETDSGLDVDAIRIVSQGVNALKNSENSILIITHHNKILDYLKPDYVHILVDGKIVKTGDFSLAKEIEANGYESYKE</sequence>
<dbReference type="SMART" id="SM00382">
    <property type="entry name" value="AAA"/>
    <property type="match status" value="1"/>
</dbReference>
<dbReference type="InterPro" id="IPR003593">
    <property type="entry name" value="AAA+_ATPase"/>
</dbReference>
<dbReference type="RefSeq" id="WP_406765737.1">
    <property type="nucleotide sequence ID" value="NZ_JBJHZY010000002.1"/>
</dbReference>
<dbReference type="InterPro" id="IPR017871">
    <property type="entry name" value="ABC_transporter-like_CS"/>
</dbReference>
<dbReference type="PANTHER" id="PTHR43204">
    <property type="entry name" value="ABC TRANSPORTER I FAMILY MEMBER 6, CHLOROPLASTIC"/>
    <property type="match status" value="1"/>
</dbReference>
<dbReference type="InterPro" id="IPR010230">
    <property type="entry name" value="FeS-cluster_ATPase_SufC"/>
</dbReference>
<dbReference type="NCBIfam" id="TIGR01978">
    <property type="entry name" value="sufC"/>
    <property type="match status" value="1"/>
</dbReference>
<accession>A0ABW8TUS4</accession>
<comment type="caution">
    <text evidence="5">The sequence shown here is derived from an EMBL/GenBank/DDBJ whole genome shotgun (WGS) entry which is preliminary data.</text>
</comment>
<evidence type="ECO:0000313" key="6">
    <source>
        <dbReference type="Proteomes" id="UP001623661"/>
    </source>
</evidence>
<dbReference type="EMBL" id="JBJHZY010000002">
    <property type="protein sequence ID" value="MFL0269119.1"/>
    <property type="molecule type" value="Genomic_DNA"/>
</dbReference>
<dbReference type="InterPro" id="IPR003439">
    <property type="entry name" value="ABC_transporter-like_ATP-bd"/>
</dbReference>
<keyword evidence="6" id="KW-1185">Reference proteome</keyword>
<name>A0ABW8TUS4_9CLOT</name>
<feature type="domain" description="ABC transporter" evidence="4">
    <location>
        <begin position="6"/>
        <end position="246"/>
    </location>
</feature>
<evidence type="ECO:0000256" key="3">
    <source>
        <dbReference type="ARBA" id="ARBA00022840"/>
    </source>
</evidence>
<dbReference type="Pfam" id="PF00005">
    <property type="entry name" value="ABC_tran"/>
    <property type="match status" value="1"/>
</dbReference>
<organism evidence="5 6">
    <name type="scientific">Candidatus Clostridium radicumherbarum</name>
    <dbReference type="NCBI Taxonomy" id="3381662"/>
    <lineage>
        <taxon>Bacteria</taxon>
        <taxon>Bacillati</taxon>
        <taxon>Bacillota</taxon>
        <taxon>Clostridia</taxon>
        <taxon>Eubacteriales</taxon>
        <taxon>Clostridiaceae</taxon>
        <taxon>Clostridium</taxon>
    </lineage>
</organism>
<comment type="similarity">
    <text evidence="1">Belongs to the ABC transporter superfamily. Ycf16 family.</text>
</comment>